<feature type="region of interest" description="Disordered" evidence="1">
    <location>
        <begin position="324"/>
        <end position="343"/>
    </location>
</feature>
<dbReference type="AlphaFoldDB" id="A0A1X6NW62"/>
<feature type="region of interest" description="Disordered" evidence="1">
    <location>
        <begin position="191"/>
        <end position="210"/>
    </location>
</feature>
<dbReference type="EMBL" id="KV919040">
    <property type="protein sequence ID" value="OSX72746.1"/>
    <property type="molecule type" value="Genomic_DNA"/>
</dbReference>
<evidence type="ECO:0000313" key="3">
    <source>
        <dbReference type="Proteomes" id="UP000218209"/>
    </source>
</evidence>
<dbReference type="InterPro" id="IPR039629">
    <property type="entry name" value="R3HDM4"/>
</dbReference>
<organism evidence="2 3">
    <name type="scientific">Porphyra umbilicalis</name>
    <name type="common">Purple laver</name>
    <name type="synonym">Red alga</name>
    <dbReference type="NCBI Taxonomy" id="2786"/>
    <lineage>
        <taxon>Eukaryota</taxon>
        <taxon>Rhodophyta</taxon>
        <taxon>Bangiophyceae</taxon>
        <taxon>Bangiales</taxon>
        <taxon>Bangiaceae</taxon>
        <taxon>Porphyra</taxon>
    </lineage>
</organism>
<feature type="region of interest" description="Disordered" evidence="1">
    <location>
        <begin position="17"/>
        <end position="38"/>
    </location>
</feature>
<dbReference type="Proteomes" id="UP000218209">
    <property type="component" value="Unassembled WGS sequence"/>
</dbReference>
<protein>
    <recommendedName>
        <fullName evidence="4">R3H-associated N-terminal domain-containing protein</fullName>
    </recommendedName>
</protein>
<dbReference type="PANTHER" id="PTHR32019:SF2">
    <property type="entry name" value="R3H DOMAIN-CONTAINING PROTEIN 4"/>
    <property type="match status" value="1"/>
</dbReference>
<evidence type="ECO:0000256" key="1">
    <source>
        <dbReference type="SAM" id="MobiDB-lite"/>
    </source>
</evidence>
<gene>
    <name evidence="2" type="ORF">BU14_0407s0010</name>
</gene>
<dbReference type="PANTHER" id="PTHR32019">
    <property type="entry name" value="R3H DOMAIN-CONTAINING PROTEIN 4"/>
    <property type="match status" value="1"/>
</dbReference>
<feature type="region of interest" description="Disordered" evidence="1">
    <location>
        <begin position="241"/>
        <end position="276"/>
    </location>
</feature>
<sequence length="515" mass="52051">MDTAELRRLVRASVAALQEDEDEASELPPFRSSSPAAGVASRSLARSAGLAPALAVRRASTVGAPAAGVALGGGGGGGGSHRRPPSAGGGRHRGDARAARMGARRARRTLNDLRLRSGAGLVPCARSGGLYFDEDAELGDVGDLRELLEVTWRSALDVLHSDAGAAAAWAPFVLVSEEEQALLLRRIARSGTSGGRRQRRRERMRAAAARDAGAAAARDAGAAAMRDAGAAVETGALEGAAVGAPSDAEKGASPPVTTARASDPMTPLTPAAEGAASAVKAPAADARATVAVTEPAVGATDSHAAAPMSTAPRLPATRLTARDLHDKPGAAPSPLPAAPTSRAARARLLASRHRFRRLDRRVRGVLADKRRAPSLTPFVAAVERRVAPVTWGEGDPACTPSTLDGARVGNGGGAPGADVAAAGASPGVCLAELNGLQRLIVHGVAQWYALASVSQVAPDGTVWIVVRQPRRGVSAAPPRRGDGGAAKGAGAAAAGEVDSLAEYVTGCRSCDMSVL</sequence>
<accession>A0A1X6NW62</accession>
<proteinExistence type="predicted"/>
<evidence type="ECO:0000313" key="2">
    <source>
        <dbReference type="EMBL" id="OSX72746.1"/>
    </source>
</evidence>
<name>A0A1X6NW62_PORUM</name>
<feature type="region of interest" description="Disordered" evidence="1">
    <location>
        <begin position="71"/>
        <end position="101"/>
    </location>
</feature>
<reference evidence="2 3" key="1">
    <citation type="submission" date="2017-03" db="EMBL/GenBank/DDBJ databases">
        <title>WGS assembly of Porphyra umbilicalis.</title>
        <authorList>
            <person name="Brawley S.H."/>
            <person name="Blouin N.A."/>
            <person name="Ficko-Blean E."/>
            <person name="Wheeler G.L."/>
            <person name="Lohr M."/>
            <person name="Goodson H.V."/>
            <person name="Jenkins J.W."/>
            <person name="Blaby-Haas C.E."/>
            <person name="Helliwell K.E."/>
            <person name="Chan C."/>
            <person name="Marriage T."/>
            <person name="Bhattacharya D."/>
            <person name="Klein A.S."/>
            <person name="Badis Y."/>
            <person name="Brodie J."/>
            <person name="Cao Y."/>
            <person name="Collen J."/>
            <person name="Dittami S.M."/>
            <person name="Gachon C.M."/>
            <person name="Green B.R."/>
            <person name="Karpowicz S."/>
            <person name="Kim J.W."/>
            <person name="Kudahl U."/>
            <person name="Lin S."/>
            <person name="Michel G."/>
            <person name="Mittag M."/>
            <person name="Olson B.J."/>
            <person name="Pangilinan J."/>
            <person name="Peng Y."/>
            <person name="Qiu H."/>
            <person name="Shu S."/>
            <person name="Singer J.T."/>
            <person name="Smith A.G."/>
            <person name="Sprecher B.N."/>
            <person name="Wagner V."/>
            <person name="Wang W."/>
            <person name="Wang Z.-Y."/>
            <person name="Yan J."/>
            <person name="Yarish C."/>
            <person name="Zoeuner-Riek S."/>
            <person name="Zhuang Y."/>
            <person name="Zou Y."/>
            <person name="Lindquist E.A."/>
            <person name="Grimwood J."/>
            <person name="Barry K."/>
            <person name="Rokhsar D.S."/>
            <person name="Schmutz J."/>
            <person name="Stiller J.W."/>
            <person name="Grossman A.R."/>
            <person name="Prochnik S.E."/>
        </authorList>
    </citation>
    <scope>NUCLEOTIDE SEQUENCE [LARGE SCALE GENOMIC DNA]</scope>
    <source>
        <strain evidence="2">4086291</strain>
    </source>
</reference>
<keyword evidence="3" id="KW-1185">Reference proteome</keyword>
<evidence type="ECO:0008006" key="4">
    <source>
        <dbReference type="Google" id="ProtNLM"/>
    </source>
</evidence>